<sequence length="268" mass="30054">MFNSEHTSSIYGASEFDELIAIEDQLAWFEDPAASNLTSAHDVHPIDNNQRARSRKNWAKFTSRPDAHQVLDAVSLNLRTCTPFPFQTQIHYWGVSCLPNTRLGRGYKRLSTVSMGVLEMLWINQTPSGPVSVQMGTDYRLLPPDFERELATCDVAMAGVMHVNGGAAEEVLTFPTISAFIGAMHQFAPIRMAAARFALDRMRMSKLTRHKDAHNFLFAQKALHRVDKWSITTEPLDGLSEVITALREGPATTKHPSSSSRQRDARRE</sequence>
<reference evidence="2 3" key="1">
    <citation type="submission" date="2017-10" db="EMBL/GenBank/DDBJ databases">
        <title>The draft genome sequence of Williamsia sp. BULT 1.1 isolated from the semi-arid grassland soils from South Africa.</title>
        <authorList>
            <person name="Kabwe M.H."/>
            <person name="Govender N."/>
            <person name="Mutseka Lunga P."/>
            <person name="Vikram S."/>
            <person name="Makhalanyane T.P."/>
        </authorList>
    </citation>
    <scope>NUCLEOTIDE SEQUENCE [LARGE SCALE GENOMIC DNA]</scope>
    <source>
        <strain evidence="2 3">BULT 1.1</strain>
    </source>
</reference>
<evidence type="ECO:0000313" key="3">
    <source>
        <dbReference type="Proteomes" id="UP000225108"/>
    </source>
</evidence>
<protein>
    <submittedName>
        <fullName evidence="2">Uncharacterized protein</fullName>
    </submittedName>
</protein>
<dbReference type="AlphaFoldDB" id="A0A2G3PJY3"/>
<comment type="caution">
    <text evidence="2">The sequence shown here is derived from an EMBL/GenBank/DDBJ whole genome shotgun (WGS) entry which is preliminary data.</text>
</comment>
<organism evidence="2 3">
    <name type="scientific">Williamsia marianensis</name>
    <dbReference type="NCBI Taxonomy" id="85044"/>
    <lineage>
        <taxon>Bacteria</taxon>
        <taxon>Bacillati</taxon>
        <taxon>Actinomycetota</taxon>
        <taxon>Actinomycetes</taxon>
        <taxon>Mycobacteriales</taxon>
        <taxon>Nocardiaceae</taxon>
        <taxon>Williamsia</taxon>
    </lineage>
</organism>
<dbReference type="EMBL" id="PEBD01000010">
    <property type="protein sequence ID" value="PHV66139.1"/>
    <property type="molecule type" value="Genomic_DNA"/>
</dbReference>
<evidence type="ECO:0000313" key="2">
    <source>
        <dbReference type="EMBL" id="PHV66139.1"/>
    </source>
</evidence>
<gene>
    <name evidence="2" type="ORF">CSW57_21205</name>
</gene>
<dbReference type="Proteomes" id="UP000225108">
    <property type="component" value="Unassembled WGS sequence"/>
</dbReference>
<name>A0A2G3PJY3_WILMA</name>
<feature type="region of interest" description="Disordered" evidence="1">
    <location>
        <begin position="247"/>
        <end position="268"/>
    </location>
</feature>
<proteinExistence type="predicted"/>
<accession>A0A2G3PJY3</accession>
<evidence type="ECO:0000256" key="1">
    <source>
        <dbReference type="SAM" id="MobiDB-lite"/>
    </source>
</evidence>
<dbReference type="RefSeq" id="WP_099384403.1">
    <property type="nucleotide sequence ID" value="NZ_PEBD01000010.1"/>
</dbReference>